<protein>
    <recommendedName>
        <fullName evidence="4">Retrotransposon gag domain-containing protein</fullName>
    </recommendedName>
</protein>
<sequence>MARLDEEEALDKKLTLDGDENCRLTIINQLDRDPKDELCSRDDILQFANLCCQLYDFWVNHPEEFRLGHETPTKRRQTLLPLSCCAHISLRFNSEDALTQAINQRPDTWFAFLRYLSHSLHQADLHIEAQSMGIENLRSTNEDLCSGLLPNTIASDKKKRYHDLKSKLGSTSIQEEADSDDEYLNQSSNNVNTSRVISNPSSPGFGNQLPTVKPELVSLLRGSTDKTRNCRPPDKMDVFDGVDREKYDEWVDKLLGQFKTHEGWFVNEDRALVELDRAFRAHDTRRDAKTKLETLRMGNHETFCDFFAKFQIQINKLNYHNDDKIDELKARLNGRFASRIILGHKDTYEELINHCYSLDSELKMYEAKKTNSSNIGPRHYGGSAITIPKPSVDHTTVELGKTFKPLSQMSLKELKEYRNNLPRSAVIKQRLIDEKRFHRCMQKGHTGLDSECEFNRLPPSENFKNQQKAQLNQISISDKGKDVA</sequence>
<evidence type="ECO:0000313" key="2">
    <source>
        <dbReference type="EMBL" id="RKF64216.1"/>
    </source>
</evidence>
<feature type="region of interest" description="Disordered" evidence="1">
    <location>
        <begin position="167"/>
        <end position="210"/>
    </location>
</feature>
<evidence type="ECO:0000313" key="3">
    <source>
        <dbReference type="Proteomes" id="UP000286134"/>
    </source>
</evidence>
<feature type="compositionally biased region" description="Polar residues" evidence="1">
    <location>
        <begin position="463"/>
        <end position="476"/>
    </location>
</feature>
<accession>A0A420I3I8</accession>
<feature type="region of interest" description="Disordered" evidence="1">
    <location>
        <begin position="463"/>
        <end position="484"/>
    </location>
</feature>
<feature type="compositionally biased region" description="Polar residues" evidence="1">
    <location>
        <begin position="184"/>
        <end position="210"/>
    </location>
</feature>
<dbReference type="Proteomes" id="UP000286134">
    <property type="component" value="Unassembled WGS sequence"/>
</dbReference>
<keyword evidence="3" id="KW-1185">Reference proteome</keyword>
<gene>
    <name evidence="2" type="ORF">OnM2_020095</name>
</gene>
<dbReference type="OrthoDB" id="5438282at2759"/>
<proteinExistence type="predicted"/>
<evidence type="ECO:0000256" key="1">
    <source>
        <dbReference type="SAM" id="MobiDB-lite"/>
    </source>
</evidence>
<dbReference type="EMBL" id="MCFK01002032">
    <property type="protein sequence ID" value="RKF64216.1"/>
    <property type="molecule type" value="Genomic_DNA"/>
</dbReference>
<evidence type="ECO:0008006" key="4">
    <source>
        <dbReference type="Google" id="ProtNLM"/>
    </source>
</evidence>
<dbReference type="PROSITE" id="PS50096">
    <property type="entry name" value="IQ"/>
    <property type="match status" value="1"/>
</dbReference>
<comment type="caution">
    <text evidence="2">The sequence shown here is derived from an EMBL/GenBank/DDBJ whole genome shotgun (WGS) entry which is preliminary data.</text>
</comment>
<dbReference type="AlphaFoldDB" id="A0A420I3I8"/>
<name>A0A420I3I8_9PEZI</name>
<reference evidence="2 3" key="1">
    <citation type="journal article" date="2018" name="BMC Genomics">
        <title>Comparative genome analyses reveal sequence features reflecting distinct modes of host-adaptation between dicot and monocot powdery mildew.</title>
        <authorList>
            <person name="Wu Y."/>
            <person name="Ma X."/>
            <person name="Pan Z."/>
            <person name="Kale S.D."/>
            <person name="Song Y."/>
            <person name="King H."/>
            <person name="Zhang Q."/>
            <person name="Presley C."/>
            <person name="Deng X."/>
            <person name="Wei C.I."/>
            <person name="Xiao S."/>
        </authorList>
    </citation>
    <scope>NUCLEOTIDE SEQUENCE [LARGE SCALE GENOMIC DNA]</scope>
    <source>
        <strain evidence="2">UMSG2</strain>
    </source>
</reference>
<organism evidence="2 3">
    <name type="scientific">Erysiphe neolycopersici</name>
    <dbReference type="NCBI Taxonomy" id="212602"/>
    <lineage>
        <taxon>Eukaryota</taxon>
        <taxon>Fungi</taxon>
        <taxon>Dikarya</taxon>
        <taxon>Ascomycota</taxon>
        <taxon>Pezizomycotina</taxon>
        <taxon>Leotiomycetes</taxon>
        <taxon>Erysiphales</taxon>
        <taxon>Erysiphaceae</taxon>
        <taxon>Erysiphe</taxon>
    </lineage>
</organism>